<protein>
    <recommendedName>
        <fullName evidence="5">DUF2946 domain-containing protein</fullName>
    </recommendedName>
</protein>
<evidence type="ECO:0000313" key="3">
    <source>
        <dbReference type="EMBL" id="NDV89339.1"/>
    </source>
</evidence>
<reference evidence="3 4" key="1">
    <citation type="submission" date="2020-01" db="EMBL/GenBank/DDBJ databases">
        <title>Genomes of bacteria type strains.</title>
        <authorList>
            <person name="Chen J."/>
            <person name="Zhu S."/>
            <person name="Chen J."/>
        </authorList>
    </citation>
    <scope>NUCLEOTIDE SEQUENCE [LARGE SCALE GENOMIC DNA]</scope>
    <source>
        <strain evidence="3 4">KCTC 52919</strain>
    </source>
</reference>
<feature type="chain" id="PRO_5027062807" description="DUF2946 domain-containing protein" evidence="2">
    <location>
        <begin position="33"/>
        <end position="128"/>
    </location>
</feature>
<sequence length="128" mass="13359">MVNVNPLLKPMRKLLTAVFLCFAVVASQFAHAEIPPNLHASAAVQTSAVNADLEHAHAHAASADEEPDAQHQHEKAADGKCASHCPSIFVAISGSVVADILSRDAKAPLLASAMSDSIVAGPKRPPRL</sequence>
<gene>
    <name evidence="3" type="ORF">GTW51_22000</name>
</gene>
<dbReference type="RefSeq" id="WP_163046183.1">
    <property type="nucleotide sequence ID" value="NZ_JAAAMJ010000037.1"/>
</dbReference>
<organism evidence="3 4">
    <name type="scientific">Aurantimonas aggregata</name>
    <dbReference type="NCBI Taxonomy" id="2047720"/>
    <lineage>
        <taxon>Bacteria</taxon>
        <taxon>Pseudomonadati</taxon>
        <taxon>Pseudomonadota</taxon>
        <taxon>Alphaproteobacteria</taxon>
        <taxon>Hyphomicrobiales</taxon>
        <taxon>Aurantimonadaceae</taxon>
        <taxon>Aurantimonas</taxon>
    </lineage>
</organism>
<feature type="compositionally biased region" description="Basic and acidic residues" evidence="1">
    <location>
        <begin position="68"/>
        <end position="78"/>
    </location>
</feature>
<evidence type="ECO:0008006" key="5">
    <source>
        <dbReference type="Google" id="ProtNLM"/>
    </source>
</evidence>
<name>A0A6L9MN48_9HYPH</name>
<dbReference type="Proteomes" id="UP000476332">
    <property type="component" value="Unassembled WGS sequence"/>
</dbReference>
<evidence type="ECO:0000256" key="1">
    <source>
        <dbReference type="SAM" id="MobiDB-lite"/>
    </source>
</evidence>
<accession>A0A6L9MN48</accession>
<keyword evidence="2" id="KW-0732">Signal</keyword>
<comment type="caution">
    <text evidence="3">The sequence shown here is derived from an EMBL/GenBank/DDBJ whole genome shotgun (WGS) entry which is preliminary data.</text>
</comment>
<evidence type="ECO:0000313" key="4">
    <source>
        <dbReference type="Proteomes" id="UP000476332"/>
    </source>
</evidence>
<feature type="signal peptide" evidence="2">
    <location>
        <begin position="1"/>
        <end position="32"/>
    </location>
</feature>
<dbReference type="EMBL" id="JAAAMJ010000037">
    <property type="protein sequence ID" value="NDV89339.1"/>
    <property type="molecule type" value="Genomic_DNA"/>
</dbReference>
<keyword evidence="4" id="KW-1185">Reference proteome</keyword>
<feature type="region of interest" description="Disordered" evidence="1">
    <location>
        <begin position="54"/>
        <end position="78"/>
    </location>
</feature>
<proteinExistence type="predicted"/>
<dbReference type="AlphaFoldDB" id="A0A6L9MN48"/>
<evidence type="ECO:0000256" key="2">
    <source>
        <dbReference type="SAM" id="SignalP"/>
    </source>
</evidence>